<evidence type="ECO:0000256" key="1">
    <source>
        <dbReference type="SAM" id="MobiDB-lite"/>
    </source>
</evidence>
<sequence length="78" mass="8720">MIFCSNISVSFDFFVPPVPVYIQRNTRPDNSRRGRPSKPVWGSESSVPSDRPVQPTRPSKPAYSTDLADPSDLTDRPV</sequence>
<accession>A0A3M7SEI1</accession>
<dbReference type="Proteomes" id="UP000276133">
    <property type="component" value="Unassembled WGS sequence"/>
</dbReference>
<dbReference type="EMBL" id="REGN01001527">
    <property type="protein sequence ID" value="RNA34075.1"/>
    <property type="molecule type" value="Genomic_DNA"/>
</dbReference>
<feature type="region of interest" description="Disordered" evidence="1">
    <location>
        <begin position="22"/>
        <end position="78"/>
    </location>
</feature>
<gene>
    <name evidence="2" type="ORF">BpHYR1_054422</name>
</gene>
<evidence type="ECO:0000313" key="3">
    <source>
        <dbReference type="Proteomes" id="UP000276133"/>
    </source>
</evidence>
<protein>
    <submittedName>
        <fullName evidence="2">Uncharacterized protein</fullName>
    </submittedName>
</protein>
<comment type="caution">
    <text evidence="2">The sequence shown here is derived from an EMBL/GenBank/DDBJ whole genome shotgun (WGS) entry which is preliminary data.</text>
</comment>
<proteinExistence type="predicted"/>
<reference evidence="2 3" key="1">
    <citation type="journal article" date="2018" name="Sci. Rep.">
        <title>Genomic signatures of local adaptation to the degree of environmental predictability in rotifers.</title>
        <authorList>
            <person name="Franch-Gras L."/>
            <person name="Hahn C."/>
            <person name="Garcia-Roger E.M."/>
            <person name="Carmona M.J."/>
            <person name="Serra M."/>
            <person name="Gomez A."/>
        </authorList>
    </citation>
    <scope>NUCLEOTIDE SEQUENCE [LARGE SCALE GENOMIC DNA]</scope>
    <source>
        <strain evidence="2">HYR1</strain>
    </source>
</reference>
<evidence type="ECO:0000313" key="2">
    <source>
        <dbReference type="EMBL" id="RNA34075.1"/>
    </source>
</evidence>
<keyword evidence="3" id="KW-1185">Reference proteome</keyword>
<organism evidence="2 3">
    <name type="scientific">Brachionus plicatilis</name>
    <name type="common">Marine rotifer</name>
    <name type="synonym">Brachionus muelleri</name>
    <dbReference type="NCBI Taxonomy" id="10195"/>
    <lineage>
        <taxon>Eukaryota</taxon>
        <taxon>Metazoa</taxon>
        <taxon>Spiralia</taxon>
        <taxon>Gnathifera</taxon>
        <taxon>Rotifera</taxon>
        <taxon>Eurotatoria</taxon>
        <taxon>Monogononta</taxon>
        <taxon>Pseudotrocha</taxon>
        <taxon>Ploima</taxon>
        <taxon>Brachionidae</taxon>
        <taxon>Brachionus</taxon>
    </lineage>
</organism>
<name>A0A3M7SEI1_BRAPC</name>
<dbReference type="AlphaFoldDB" id="A0A3M7SEI1"/>